<dbReference type="EMBL" id="QRYC01000005">
    <property type="protein sequence ID" value="RGU57503.1"/>
    <property type="molecule type" value="Genomic_DNA"/>
</dbReference>
<evidence type="ECO:0000313" key="2">
    <source>
        <dbReference type="EMBL" id="MDB9222264.1"/>
    </source>
</evidence>
<dbReference type="Proteomes" id="UP000284243">
    <property type="component" value="Unassembled WGS sequence"/>
</dbReference>
<reference evidence="2" key="2">
    <citation type="submission" date="2023-01" db="EMBL/GenBank/DDBJ databases">
        <title>Human gut microbiome strain richness.</title>
        <authorList>
            <person name="Chen-Liaw A."/>
        </authorList>
    </citation>
    <scope>NUCLEOTIDE SEQUENCE</scope>
    <source>
        <strain evidence="2">RTP21484st1_B7_RTP21484_190118</strain>
    </source>
</reference>
<feature type="transmembrane region" description="Helical" evidence="1">
    <location>
        <begin position="7"/>
        <end position="25"/>
    </location>
</feature>
<evidence type="ECO:0000256" key="1">
    <source>
        <dbReference type="SAM" id="Phobius"/>
    </source>
</evidence>
<sequence>MARYSKIFFVFIILVLSLWLIPWFYHFMTAQPIRNPFTLYSCIIDDFACLDYSENKGVQYKDRNGHLYSDRQFDSILPFFYYHQLASDGRLPDSLNGIKLTPQKIGLTNFIFRQSASDINKTVPRLYPLLEAMSGRVDLQMPGDVFRLNDRIEFIDMATNTILEKKSEIFTQAMKKKDFRFPVRCIGGNPTVKKEYDEGYFLTDSDHRLFHLKQLRGRPYFRPIPLPKGIEITHIFVKEYPNRKFYALLTDQENNLWALSNPDYQLYPLPIGKYDPRQDDIQIIGDLFNWTVSIDKKDGEHIFALDATDYSLVDTLTYPQQSSMASKIGHYFFPAELSFASYDDQYVYPRLGNYSVKALWVPILLILLFLGKYYKKKTVH</sequence>
<evidence type="ECO:0000313" key="8">
    <source>
        <dbReference type="Proteomes" id="UP000284434"/>
    </source>
</evidence>
<dbReference type="Proteomes" id="UP001212263">
    <property type="component" value="Unassembled WGS sequence"/>
</dbReference>
<dbReference type="OMA" id="WQLPWCY"/>
<accession>A0A3D1UDB1</accession>
<dbReference type="GeneID" id="61275636"/>
<evidence type="ECO:0000313" key="4">
    <source>
        <dbReference type="EMBL" id="RGV27237.1"/>
    </source>
</evidence>
<reference evidence="6 7" key="1">
    <citation type="submission" date="2018-08" db="EMBL/GenBank/DDBJ databases">
        <title>A genome reference for cultivated species of the human gut microbiota.</title>
        <authorList>
            <person name="Zou Y."/>
            <person name="Xue W."/>
            <person name="Luo G."/>
        </authorList>
    </citation>
    <scope>NUCLEOTIDE SEQUENCE [LARGE SCALE GENOMIC DNA]</scope>
    <source>
        <strain evidence="4 6">AF14-6AC</strain>
        <strain evidence="3 7">AF16-14</strain>
        <strain evidence="5 8">OF03-11</strain>
    </source>
</reference>
<dbReference type="InterPro" id="IPR032333">
    <property type="entry name" value="DUF4857"/>
</dbReference>
<dbReference type="Proteomes" id="UP000283426">
    <property type="component" value="Unassembled WGS sequence"/>
</dbReference>
<dbReference type="RefSeq" id="WP_013612586.1">
    <property type="nucleotide sequence ID" value="NZ_BAABYK010000001.1"/>
</dbReference>
<dbReference type="Proteomes" id="UP000284434">
    <property type="component" value="Unassembled WGS sequence"/>
</dbReference>
<gene>
    <name evidence="4" type="ORF">DWW24_07975</name>
    <name evidence="3" type="ORF">DWW57_05940</name>
    <name evidence="5" type="ORF">DXA53_10400</name>
    <name evidence="2" type="ORF">PN645_04490</name>
</gene>
<keyword evidence="1" id="KW-0812">Transmembrane</keyword>
<comment type="caution">
    <text evidence="5">The sequence shown here is derived from an EMBL/GenBank/DDBJ whole genome shotgun (WGS) entry which is preliminary data.</text>
</comment>
<evidence type="ECO:0000313" key="6">
    <source>
        <dbReference type="Proteomes" id="UP000283426"/>
    </source>
</evidence>
<dbReference type="Pfam" id="PF16149">
    <property type="entry name" value="DUF4857"/>
    <property type="match status" value="1"/>
</dbReference>
<keyword evidence="1" id="KW-1133">Transmembrane helix</keyword>
<proteinExistence type="predicted"/>
<protein>
    <submittedName>
        <fullName evidence="5">DUF4857 domain-containing protein</fullName>
    </submittedName>
</protein>
<evidence type="ECO:0000313" key="7">
    <source>
        <dbReference type="Proteomes" id="UP000284243"/>
    </source>
</evidence>
<evidence type="ECO:0000313" key="3">
    <source>
        <dbReference type="EMBL" id="RGU57503.1"/>
    </source>
</evidence>
<dbReference type="EMBL" id="QSCO01000013">
    <property type="protein sequence ID" value="RGY06262.1"/>
    <property type="molecule type" value="Genomic_DNA"/>
</dbReference>
<name>A0A3D1UDB1_9BACT</name>
<dbReference type="EMBL" id="JAQMRD010000004">
    <property type="protein sequence ID" value="MDB9222264.1"/>
    <property type="molecule type" value="Genomic_DNA"/>
</dbReference>
<dbReference type="EMBL" id="QRYW01000014">
    <property type="protein sequence ID" value="RGV27237.1"/>
    <property type="molecule type" value="Genomic_DNA"/>
</dbReference>
<organism evidence="5 8">
    <name type="scientific">Odoribacter splanchnicus</name>
    <dbReference type="NCBI Taxonomy" id="28118"/>
    <lineage>
        <taxon>Bacteria</taxon>
        <taxon>Pseudomonadati</taxon>
        <taxon>Bacteroidota</taxon>
        <taxon>Bacteroidia</taxon>
        <taxon>Bacteroidales</taxon>
        <taxon>Odoribacteraceae</taxon>
        <taxon>Odoribacter</taxon>
    </lineage>
</organism>
<dbReference type="AlphaFoldDB" id="A0A3D1UDB1"/>
<evidence type="ECO:0000313" key="5">
    <source>
        <dbReference type="EMBL" id="RGY06262.1"/>
    </source>
</evidence>
<keyword evidence="1" id="KW-0472">Membrane</keyword>